<feature type="signal peptide" evidence="1">
    <location>
        <begin position="1"/>
        <end position="22"/>
    </location>
</feature>
<name>A0A9P5NHW7_GYMJU</name>
<reference evidence="2" key="1">
    <citation type="submission" date="2020-11" db="EMBL/GenBank/DDBJ databases">
        <authorList>
            <consortium name="DOE Joint Genome Institute"/>
            <person name="Ahrendt S."/>
            <person name="Riley R."/>
            <person name="Andreopoulos W."/>
            <person name="LaButti K."/>
            <person name="Pangilinan J."/>
            <person name="Ruiz-duenas F.J."/>
            <person name="Barrasa J.M."/>
            <person name="Sanchez-Garcia M."/>
            <person name="Camarero S."/>
            <person name="Miyauchi S."/>
            <person name="Serrano A."/>
            <person name="Linde D."/>
            <person name="Babiker R."/>
            <person name="Drula E."/>
            <person name="Ayuso-Fernandez I."/>
            <person name="Pacheco R."/>
            <person name="Padilla G."/>
            <person name="Ferreira P."/>
            <person name="Barriuso J."/>
            <person name="Kellner H."/>
            <person name="Castanera R."/>
            <person name="Alfaro M."/>
            <person name="Ramirez L."/>
            <person name="Pisabarro A.G."/>
            <person name="Kuo A."/>
            <person name="Tritt A."/>
            <person name="Lipzen A."/>
            <person name="He G."/>
            <person name="Yan M."/>
            <person name="Ng V."/>
            <person name="Cullen D."/>
            <person name="Martin F."/>
            <person name="Rosso M.-N."/>
            <person name="Henrissat B."/>
            <person name="Hibbett D."/>
            <person name="Martinez A.T."/>
            <person name="Grigoriev I.V."/>
        </authorList>
    </citation>
    <scope>NUCLEOTIDE SEQUENCE</scope>
    <source>
        <strain evidence="2">AH 44721</strain>
    </source>
</reference>
<sequence length="73" mass="8146">MKYFTYLIMLSVVGNFASVTFSAPIKIEKVFGHDNFYNQNPNPLTDHQPAHLAAIQIATDKGTVSMAVKLYIN</sequence>
<protein>
    <submittedName>
        <fullName evidence="2">Uncharacterized protein</fullName>
    </submittedName>
</protein>
<feature type="chain" id="PRO_5040452914" evidence="1">
    <location>
        <begin position="23"/>
        <end position="73"/>
    </location>
</feature>
<comment type="caution">
    <text evidence="2">The sequence shown here is derived from an EMBL/GenBank/DDBJ whole genome shotgun (WGS) entry which is preliminary data.</text>
</comment>
<dbReference type="EMBL" id="JADNYJ010000107">
    <property type="protein sequence ID" value="KAF8884558.1"/>
    <property type="molecule type" value="Genomic_DNA"/>
</dbReference>
<organism evidence="2 3">
    <name type="scientific">Gymnopilus junonius</name>
    <name type="common">Spectacular rustgill mushroom</name>
    <name type="synonym">Gymnopilus spectabilis subsp. junonius</name>
    <dbReference type="NCBI Taxonomy" id="109634"/>
    <lineage>
        <taxon>Eukaryota</taxon>
        <taxon>Fungi</taxon>
        <taxon>Dikarya</taxon>
        <taxon>Basidiomycota</taxon>
        <taxon>Agaricomycotina</taxon>
        <taxon>Agaricomycetes</taxon>
        <taxon>Agaricomycetidae</taxon>
        <taxon>Agaricales</taxon>
        <taxon>Agaricineae</taxon>
        <taxon>Hymenogastraceae</taxon>
        <taxon>Gymnopilus</taxon>
    </lineage>
</organism>
<evidence type="ECO:0000313" key="2">
    <source>
        <dbReference type="EMBL" id="KAF8884558.1"/>
    </source>
</evidence>
<evidence type="ECO:0000256" key="1">
    <source>
        <dbReference type="SAM" id="SignalP"/>
    </source>
</evidence>
<dbReference type="AlphaFoldDB" id="A0A9P5NHW7"/>
<evidence type="ECO:0000313" key="3">
    <source>
        <dbReference type="Proteomes" id="UP000724874"/>
    </source>
</evidence>
<dbReference type="Proteomes" id="UP000724874">
    <property type="component" value="Unassembled WGS sequence"/>
</dbReference>
<keyword evidence="1" id="KW-0732">Signal</keyword>
<keyword evidence="3" id="KW-1185">Reference proteome</keyword>
<gene>
    <name evidence="2" type="ORF">CPB84DRAFT_1850605</name>
</gene>
<accession>A0A9P5NHW7</accession>
<proteinExistence type="predicted"/>